<gene>
    <name evidence="1" type="primary">bamC</name>
    <name evidence="1" type="ORF">EZI54_22445</name>
</gene>
<dbReference type="InterPro" id="IPR010653">
    <property type="entry name" value="NlpB/DapX"/>
</dbReference>
<dbReference type="Gene3D" id="3.30.310.170">
    <property type="entry name" value="Outer membrane protein assembly factor BamC"/>
    <property type="match status" value="1"/>
</dbReference>
<dbReference type="PROSITE" id="PS51257">
    <property type="entry name" value="PROKAR_LIPOPROTEIN"/>
    <property type="match status" value="1"/>
</dbReference>
<dbReference type="RefSeq" id="WP_131484109.1">
    <property type="nucleotide sequence ID" value="NZ_SJDL01000062.1"/>
</dbReference>
<dbReference type="Proteomes" id="UP000313645">
    <property type="component" value="Unassembled WGS sequence"/>
</dbReference>
<keyword evidence="2" id="KW-1185">Reference proteome</keyword>
<accession>A0ABY1ZDS1</accession>
<evidence type="ECO:0000313" key="1">
    <source>
        <dbReference type="EMBL" id="TBW47582.1"/>
    </source>
</evidence>
<dbReference type="InterPro" id="IPR042268">
    <property type="entry name" value="BamC_C"/>
</dbReference>
<protein>
    <submittedName>
        <fullName evidence="1">Outer membrane protein assembly factor BamC</fullName>
    </submittedName>
</protein>
<reference evidence="1 2" key="1">
    <citation type="submission" date="2019-02" db="EMBL/GenBank/DDBJ databases">
        <title>Marinobacter halodurans sp. nov., a marine bacterium isolated from sea tidal flat.</title>
        <authorList>
            <person name="Yoo Y."/>
            <person name="Lee D.W."/>
            <person name="Kim B.S."/>
            <person name="Kim J.-J."/>
        </authorList>
    </citation>
    <scope>NUCLEOTIDE SEQUENCE [LARGE SCALE GENOMIC DNA]</scope>
    <source>
        <strain evidence="1 2">YJ-S3-2</strain>
    </source>
</reference>
<dbReference type="Pfam" id="PF06804">
    <property type="entry name" value="Lipoprotein_18"/>
    <property type="match status" value="1"/>
</dbReference>
<proteinExistence type="predicted"/>
<comment type="caution">
    <text evidence="1">The sequence shown here is derived from an EMBL/GenBank/DDBJ whole genome shotgun (WGS) entry which is preliminary data.</text>
</comment>
<name>A0ABY1ZDS1_9GAMM</name>
<evidence type="ECO:0000313" key="2">
    <source>
        <dbReference type="Proteomes" id="UP000313645"/>
    </source>
</evidence>
<organism evidence="1 2">
    <name type="scientific">Marinobacter halodurans</name>
    <dbReference type="NCBI Taxonomy" id="2528979"/>
    <lineage>
        <taxon>Bacteria</taxon>
        <taxon>Pseudomonadati</taxon>
        <taxon>Pseudomonadota</taxon>
        <taxon>Gammaproteobacteria</taxon>
        <taxon>Pseudomonadales</taxon>
        <taxon>Marinobacteraceae</taxon>
        <taxon>Marinobacter</taxon>
    </lineage>
</organism>
<dbReference type="EMBL" id="SJDL01000062">
    <property type="protein sequence ID" value="TBW47582.1"/>
    <property type="molecule type" value="Genomic_DNA"/>
</dbReference>
<sequence length="351" mass="39714">MHSETRPARLMAGVLMLGLLSGCSIIHDRSNEYRSAQTGKPVKVPDWQSSEHIQPAYPIRDTQTGDQVATGEFELPNPPDMTSEILDENYVIEELNGQLWLLVNEVPGRVWPMVSSYLTERGLGVARDNPQIGLLQTEVADFSSRARNLLDITNESPDKLTVVQSRISPGVRRKTTEIQFRINKVDGRPDGMLQWPSETSDAKEERKLLSDLGDFLKQREDTKSYSRAALNIPSAPKVKMVAGQSSDPHIEMALSFDRAWSEVTRSLSEAKIPVVDIDRSAGQFYVDFRTEDEREPGWFSWFADPDKPEYTYLVSIRQEGDVVSLRTRTAPDYHGNDRSARLLSTLFEHLY</sequence>